<comment type="caution">
    <text evidence="3">The sequence shown here is derived from an EMBL/GenBank/DDBJ whole genome shotgun (WGS) entry which is preliminary data.</text>
</comment>
<accession>A0A9P0TG77</accession>
<proteinExistence type="predicted"/>
<feature type="compositionally biased region" description="Basic and acidic residues" evidence="1">
    <location>
        <begin position="78"/>
        <end position="90"/>
    </location>
</feature>
<evidence type="ECO:0000256" key="1">
    <source>
        <dbReference type="SAM" id="MobiDB-lite"/>
    </source>
</evidence>
<evidence type="ECO:0000313" key="4">
    <source>
        <dbReference type="Proteomes" id="UP001152562"/>
    </source>
</evidence>
<feature type="compositionally biased region" description="Basic residues" evidence="1">
    <location>
        <begin position="106"/>
        <end position="116"/>
    </location>
</feature>
<feature type="chain" id="PRO_5040398035" evidence="2">
    <location>
        <begin position="16"/>
        <end position="124"/>
    </location>
</feature>
<gene>
    <name evidence="3" type="ORF">PIBRA_LOCUS5462</name>
</gene>
<protein>
    <submittedName>
        <fullName evidence="3">Uncharacterized protein</fullName>
    </submittedName>
</protein>
<keyword evidence="4" id="KW-1185">Reference proteome</keyword>
<organism evidence="3 4">
    <name type="scientific">Pieris brassicae</name>
    <name type="common">White butterfly</name>
    <name type="synonym">Large white butterfly</name>
    <dbReference type="NCBI Taxonomy" id="7116"/>
    <lineage>
        <taxon>Eukaryota</taxon>
        <taxon>Metazoa</taxon>
        <taxon>Ecdysozoa</taxon>
        <taxon>Arthropoda</taxon>
        <taxon>Hexapoda</taxon>
        <taxon>Insecta</taxon>
        <taxon>Pterygota</taxon>
        <taxon>Neoptera</taxon>
        <taxon>Endopterygota</taxon>
        <taxon>Lepidoptera</taxon>
        <taxon>Glossata</taxon>
        <taxon>Ditrysia</taxon>
        <taxon>Papilionoidea</taxon>
        <taxon>Pieridae</taxon>
        <taxon>Pierinae</taxon>
        <taxon>Pieris</taxon>
    </lineage>
</organism>
<sequence length="124" mass="14069">MKSTFVLLFVSVASALVLYDSGEESLLRTEFMDSGSPPEINYMSSDELPWADERLLYRLLKLHKNNTTEQDLNTKNAPETKAHKSVEIKRSKSNKLTDNSNSPRNSARKWYLKKGKGMVPPHGI</sequence>
<name>A0A9P0TG77_PIEBR</name>
<dbReference type="EMBL" id="CALOZG010000005">
    <property type="protein sequence ID" value="CAH4028654.1"/>
    <property type="molecule type" value="Genomic_DNA"/>
</dbReference>
<dbReference type="AlphaFoldDB" id="A0A9P0TG77"/>
<feature type="signal peptide" evidence="2">
    <location>
        <begin position="1"/>
        <end position="15"/>
    </location>
</feature>
<keyword evidence="2" id="KW-0732">Signal</keyword>
<evidence type="ECO:0000256" key="2">
    <source>
        <dbReference type="SAM" id="SignalP"/>
    </source>
</evidence>
<feature type="region of interest" description="Disordered" evidence="1">
    <location>
        <begin position="67"/>
        <end position="124"/>
    </location>
</feature>
<dbReference type="Proteomes" id="UP001152562">
    <property type="component" value="Unassembled WGS sequence"/>
</dbReference>
<reference evidence="3" key="1">
    <citation type="submission" date="2022-05" db="EMBL/GenBank/DDBJ databases">
        <authorList>
            <person name="Okamura Y."/>
        </authorList>
    </citation>
    <scope>NUCLEOTIDE SEQUENCE</scope>
</reference>
<evidence type="ECO:0000313" key="3">
    <source>
        <dbReference type="EMBL" id="CAH4028654.1"/>
    </source>
</evidence>
<feature type="compositionally biased region" description="Polar residues" evidence="1">
    <location>
        <begin position="67"/>
        <end position="77"/>
    </location>
</feature>
<feature type="compositionally biased region" description="Polar residues" evidence="1">
    <location>
        <begin position="94"/>
        <end position="105"/>
    </location>
</feature>